<dbReference type="Pfam" id="PF03682">
    <property type="entry name" value="UPF0158"/>
    <property type="match status" value="1"/>
</dbReference>
<dbReference type="EMBL" id="JBHRXZ010000017">
    <property type="protein sequence ID" value="MFC3607699.1"/>
    <property type="molecule type" value="Genomic_DNA"/>
</dbReference>
<evidence type="ECO:0000313" key="2">
    <source>
        <dbReference type="Proteomes" id="UP001595630"/>
    </source>
</evidence>
<dbReference type="InterPro" id="IPR005361">
    <property type="entry name" value="UPF0158"/>
</dbReference>
<keyword evidence="2" id="KW-1185">Reference proteome</keyword>
<sequence length="138" mass="15788">MQSMTIDLERLDQALNAPDALHFLDLDSGRILAVAPGQALPGTDDKYDIQPDRYLHIEPLGLSEAIAMREAFLLTQHNPHAHAVLTTALGSRRPLRTFDYELEAFPDIREAWRRYQATQLREHAYAWLLDQGIEPSRR</sequence>
<name>A0ABV7T4F2_9GAMM</name>
<accession>A0ABV7T4F2</accession>
<protein>
    <submittedName>
        <fullName evidence="1">UPF0158 family protein</fullName>
    </submittedName>
</protein>
<evidence type="ECO:0000313" key="1">
    <source>
        <dbReference type="EMBL" id="MFC3607699.1"/>
    </source>
</evidence>
<gene>
    <name evidence="1" type="ORF">ACFOMF_07925</name>
</gene>
<dbReference type="RefSeq" id="WP_386363322.1">
    <property type="nucleotide sequence ID" value="NZ_JBHRXZ010000017.1"/>
</dbReference>
<comment type="caution">
    <text evidence="1">The sequence shown here is derived from an EMBL/GenBank/DDBJ whole genome shotgun (WGS) entry which is preliminary data.</text>
</comment>
<proteinExistence type="predicted"/>
<dbReference type="Proteomes" id="UP001595630">
    <property type="component" value="Unassembled WGS sequence"/>
</dbReference>
<organism evidence="1 2">
    <name type="scientific">Stutzerimonas tarimensis</name>
    <dbReference type="NCBI Taxonomy" id="1507735"/>
    <lineage>
        <taxon>Bacteria</taxon>
        <taxon>Pseudomonadati</taxon>
        <taxon>Pseudomonadota</taxon>
        <taxon>Gammaproteobacteria</taxon>
        <taxon>Pseudomonadales</taxon>
        <taxon>Pseudomonadaceae</taxon>
        <taxon>Stutzerimonas</taxon>
    </lineage>
</organism>
<reference evidence="2" key="1">
    <citation type="journal article" date="2019" name="Int. J. Syst. Evol. Microbiol.">
        <title>The Global Catalogue of Microorganisms (GCM) 10K type strain sequencing project: providing services to taxonomists for standard genome sequencing and annotation.</title>
        <authorList>
            <consortium name="The Broad Institute Genomics Platform"/>
            <consortium name="The Broad Institute Genome Sequencing Center for Infectious Disease"/>
            <person name="Wu L."/>
            <person name="Ma J."/>
        </authorList>
    </citation>
    <scope>NUCLEOTIDE SEQUENCE [LARGE SCALE GENOMIC DNA]</scope>
    <source>
        <strain evidence="2">KCTC 42447</strain>
    </source>
</reference>